<proteinExistence type="predicted"/>
<dbReference type="Gene3D" id="2.40.70.10">
    <property type="entry name" value="Acid Proteases"/>
    <property type="match status" value="1"/>
</dbReference>
<accession>A0ABR1ENU7</accession>
<feature type="region of interest" description="Disordered" evidence="1">
    <location>
        <begin position="142"/>
        <end position="161"/>
    </location>
</feature>
<feature type="compositionally biased region" description="Polar residues" evidence="1">
    <location>
        <begin position="147"/>
        <end position="161"/>
    </location>
</feature>
<dbReference type="CDD" id="cd00303">
    <property type="entry name" value="retropepsin_like"/>
    <property type="match status" value="1"/>
</dbReference>
<dbReference type="InterPro" id="IPR021109">
    <property type="entry name" value="Peptidase_aspartic_dom_sf"/>
</dbReference>
<protein>
    <recommendedName>
        <fullName evidence="4">Peptidase A2 domain-containing protein</fullName>
    </recommendedName>
</protein>
<sequence>MEIGKLTQHIQAMWFHVLFSNIATQYNAGDCATRSVTLLLSIIQYDIEAQTFHPAREMYKGHRRKQSGDFAYINLLLRLVTQYLRFNSRIASVLDFINSFIVQYRMAVRKELKASNYPHLVHRHQHRIQQRPVVKRNAQPIAKPHQKSTAKPSKAAVTTIQSNTRSGVDNMTEEENDPTKTIFNTQVSDRPYLLTGEITVMDIETRAKSKVDVLLDTGAETSFIDSSLAKRLHLPIFEQKTVRLRTFGAKEAKCEKCGLVKLEGWDEEGTKHLLDLLTY</sequence>
<evidence type="ECO:0008006" key="4">
    <source>
        <dbReference type="Google" id="ProtNLM"/>
    </source>
</evidence>
<dbReference type="Pfam" id="PF13650">
    <property type="entry name" value="Asp_protease_2"/>
    <property type="match status" value="1"/>
</dbReference>
<gene>
    <name evidence="2" type="primary">Necator_chrX.g24741</name>
    <name evidence="2" type="ORF">RB195_024576</name>
</gene>
<evidence type="ECO:0000313" key="2">
    <source>
        <dbReference type="EMBL" id="KAK6764303.1"/>
    </source>
</evidence>
<evidence type="ECO:0000256" key="1">
    <source>
        <dbReference type="SAM" id="MobiDB-lite"/>
    </source>
</evidence>
<dbReference type="EMBL" id="JAVFWL010000006">
    <property type="protein sequence ID" value="KAK6764303.1"/>
    <property type="molecule type" value="Genomic_DNA"/>
</dbReference>
<evidence type="ECO:0000313" key="3">
    <source>
        <dbReference type="Proteomes" id="UP001303046"/>
    </source>
</evidence>
<organism evidence="2 3">
    <name type="scientific">Necator americanus</name>
    <name type="common">Human hookworm</name>
    <dbReference type="NCBI Taxonomy" id="51031"/>
    <lineage>
        <taxon>Eukaryota</taxon>
        <taxon>Metazoa</taxon>
        <taxon>Ecdysozoa</taxon>
        <taxon>Nematoda</taxon>
        <taxon>Chromadorea</taxon>
        <taxon>Rhabditida</taxon>
        <taxon>Rhabditina</taxon>
        <taxon>Rhabditomorpha</taxon>
        <taxon>Strongyloidea</taxon>
        <taxon>Ancylostomatidae</taxon>
        <taxon>Bunostominae</taxon>
        <taxon>Necator</taxon>
    </lineage>
</organism>
<reference evidence="2 3" key="1">
    <citation type="submission" date="2023-08" db="EMBL/GenBank/DDBJ databases">
        <title>A Necator americanus chromosomal reference genome.</title>
        <authorList>
            <person name="Ilik V."/>
            <person name="Petrzelkova K.J."/>
            <person name="Pardy F."/>
            <person name="Fuh T."/>
            <person name="Niatou-Singa F.S."/>
            <person name="Gouil Q."/>
            <person name="Baker L."/>
            <person name="Ritchie M.E."/>
            <person name="Jex A.R."/>
            <person name="Gazzola D."/>
            <person name="Li H."/>
            <person name="Toshio Fujiwara R."/>
            <person name="Zhan B."/>
            <person name="Aroian R.V."/>
            <person name="Pafco B."/>
            <person name="Schwarz E.M."/>
        </authorList>
    </citation>
    <scope>NUCLEOTIDE SEQUENCE [LARGE SCALE GENOMIC DNA]</scope>
    <source>
        <strain evidence="2 3">Aroian</strain>
        <tissue evidence="2">Whole animal</tissue>
    </source>
</reference>
<keyword evidence="3" id="KW-1185">Reference proteome</keyword>
<name>A0ABR1ENU7_NECAM</name>
<dbReference type="Proteomes" id="UP001303046">
    <property type="component" value="Unassembled WGS sequence"/>
</dbReference>
<comment type="caution">
    <text evidence="2">The sequence shown here is derived from an EMBL/GenBank/DDBJ whole genome shotgun (WGS) entry which is preliminary data.</text>
</comment>
<dbReference type="SUPFAM" id="SSF50630">
    <property type="entry name" value="Acid proteases"/>
    <property type="match status" value="1"/>
</dbReference>